<evidence type="ECO:0000313" key="3">
    <source>
        <dbReference type="Proteomes" id="UP000052023"/>
    </source>
</evidence>
<evidence type="ECO:0000256" key="1">
    <source>
        <dbReference type="SAM" id="MobiDB-lite"/>
    </source>
</evidence>
<keyword evidence="3" id="KW-1185">Reference proteome</keyword>
<accession>A0A0R3NG78</accession>
<feature type="compositionally biased region" description="Basic and acidic residues" evidence="1">
    <location>
        <begin position="174"/>
        <end position="188"/>
    </location>
</feature>
<name>A0A0R3NG78_9BRAD</name>
<reference evidence="2 3" key="1">
    <citation type="submission" date="2014-03" db="EMBL/GenBank/DDBJ databases">
        <title>Bradyrhizobium valentinum sp. nov., isolated from effective nodules of Lupinus mariae-josephae, a lupine endemic of basic-lime soils in Eastern Spain.</title>
        <authorList>
            <person name="Duran D."/>
            <person name="Rey L."/>
            <person name="Navarro A."/>
            <person name="Busquets A."/>
            <person name="Imperial J."/>
            <person name="Ruiz-Argueso T."/>
        </authorList>
    </citation>
    <scope>NUCLEOTIDE SEQUENCE [LARGE SCALE GENOMIC DNA]</scope>
    <source>
        <strain evidence="2 3">Ro19</strain>
    </source>
</reference>
<evidence type="ECO:0008006" key="4">
    <source>
        <dbReference type="Google" id="ProtNLM"/>
    </source>
</evidence>
<sequence length="188" mass="20595">MDQVMKPKLSAYVSDHVAKRLAQAASRPGTSKSAIVDAALDRFLNPERDQSGDAALVRRLDRLSRQLDRMDRDHSITAETIALFVRYYLTITPPLPSGDQNAARALGRERFEMFVAQVGKRVASGGRLVADVMDRVSTSNPDLFLRNLEEGAPLGQPTAGDKTNPRATEATGEPPEHPPEGREEVGYV</sequence>
<gene>
    <name evidence="2" type="ORF">CQ13_18530</name>
</gene>
<dbReference type="Proteomes" id="UP000052023">
    <property type="component" value="Unassembled WGS sequence"/>
</dbReference>
<evidence type="ECO:0000313" key="2">
    <source>
        <dbReference type="EMBL" id="KRR29133.1"/>
    </source>
</evidence>
<dbReference type="InterPro" id="IPR006118">
    <property type="entry name" value="Recombinase_CS"/>
</dbReference>
<dbReference type="EMBL" id="LLYA01000046">
    <property type="protein sequence ID" value="KRR29133.1"/>
    <property type="molecule type" value="Genomic_DNA"/>
</dbReference>
<comment type="caution">
    <text evidence="2">The sequence shown here is derived from an EMBL/GenBank/DDBJ whole genome shotgun (WGS) entry which is preliminary data.</text>
</comment>
<protein>
    <recommendedName>
        <fullName evidence="4">CopG family transcriptional regulator</fullName>
    </recommendedName>
</protein>
<dbReference type="GO" id="GO:0006355">
    <property type="term" value="P:regulation of DNA-templated transcription"/>
    <property type="evidence" value="ECO:0007669"/>
    <property type="project" value="InterPro"/>
</dbReference>
<organism evidence="2 3">
    <name type="scientific">Bradyrhizobium retamae</name>
    <dbReference type="NCBI Taxonomy" id="1300035"/>
    <lineage>
        <taxon>Bacteria</taxon>
        <taxon>Pseudomonadati</taxon>
        <taxon>Pseudomonadota</taxon>
        <taxon>Alphaproteobacteria</taxon>
        <taxon>Hyphomicrobiales</taxon>
        <taxon>Nitrobacteraceae</taxon>
        <taxon>Bradyrhizobium</taxon>
    </lineage>
</organism>
<dbReference type="AlphaFoldDB" id="A0A0R3NG78"/>
<dbReference type="PROSITE" id="PS00398">
    <property type="entry name" value="RECOMBINASES_2"/>
    <property type="match status" value="1"/>
</dbReference>
<dbReference type="Gene3D" id="1.10.1220.10">
    <property type="entry name" value="Met repressor-like"/>
    <property type="match status" value="1"/>
</dbReference>
<proteinExistence type="predicted"/>
<dbReference type="InterPro" id="IPR013321">
    <property type="entry name" value="Arc_rbn_hlx_hlx"/>
</dbReference>
<dbReference type="GO" id="GO:0000150">
    <property type="term" value="F:DNA strand exchange activity"/>
    <property type="evidence" value="ECO:0007669"/>
    <property type="project" value="InterPro"/>
</dbReference>
<feature type="region of interest" description="Disordered" evidence="1">
    <location>
        <begin position="148"/>
        <end position="188"/>
    </location>
</feature>